<dbReference type="InterPro" id="IPR018551">
    <property type="entry name" value="DUF2007"/>
</dbReference>
<name>A4C356_9FLAO</name>
<evidence type="ECO:0000313" key="2">
    <source>
        <dbReference type="EMBL" id="EAR11527.1"/>
    </source>
</evidence>
<reference evidence="2 3" key="1">
    <citation type="submission" date="2006-02" db="EMBL/GenBank/DDBJ databases">
        <authorList>
            <person name="Murray A."/>
            <person name="Staley J."/>
            <person name="Ferriera S."/>
            <person name="Johnson J."/>
            <person name="Kravitz S."/>
            <person name="Halpern A."/>
            <person name="Remington K."/>
            <person name="Beeson K."/>
            <person name="Tran B."/>
            <person name="Rogers Y.-H."/>
            <person name="Friedman R."/>
            <person name="Venter J.C."/>
        </authorList>
    </citation>
    <scope>NUCLEOTIDE SEQUENCE [LARGE SCALE GENOMIC DNA]</scope>
    <source>
        <strain evidence="2 3">23-P</strain>
    </source>
</reference>
<evidence type="ECO:0000259" key="1">
    <source>
        <dbReference type="Pfam" id="PF09413"/>
    </source>
</evidence>
<organism evidence="2 3">
    <name type="scientific">Polaribacter irgensii 23-P</name>
    <dbReference type="NCBI Taxonomy" id="313594"/>
    <lineage>
        <taxon>Bacteria</taxon>
        <taxon>Pseudomonadati</taxon>
        <taxon>Bacteroidota</taxon>
        <taxon>Flavobacteriia</taxon>
        <taxon>Flavobacteriales</taxon>
        <taxon>Flavobacteriaceae</taxon>
    </lineage>
</organism>
<protein>
    <recommendedName>
        <fullName evidence="1">DUF2007 domain-containing protein</fullName>
    </recommendedName>
</protein>
<dbReference type="Proteomes" id="UP000003053">
    <property type="component" value="Unassembled WGS sequence"/>
</dbReference>
<dbReference type="Pfam" id="PF09413">
    <property type="entry name" value="DUF2007"/>
    <property type="match status" value="1"/>
</dbReference>
<feature type="domain" description="DUF2007" evidence="1">
    <location>
        <begin position="8"/>
        <end position="70"/>
    </location>
</feature>
<dbReference type="OrthoDB" id="1149279at2"/>
<dbReference type="HOGENOM" id="CLU_194262_1_0_10"/>
<proteinExistence type="predicted"/>
<dbReference type="EMBL" id="AAOG01000006">
    <property type="protein sequence ID" value="EAR11527.1"/>
    <property type="molecule type" value="Genomic_DNA"/>
</dbReference>
<sequence length="76" mass="8452">MNETYTKVFTDNAILVNRLYSLLSEAGIDARISDRVESARLGGFGVPVNSVELFIFKKDVEKAEPIIAAYKLEINS</sequence>
<evidence type="ECO:0000313" key="3">
    <source>
        <dbReference type="Proteomes" id="UP000003053"/>
    </source>
</evidence>
<dbReference type="STRING" id="313594.PI23P_06286"/>
<accession>A4C356</accession>
<dbReference type="eggNOG" id="ENOG503330M">
    <property type="taxonomic scope" value="Bacteria"/>
</dbReference>
<comment type="caution">
    <text evidence="2">The sequence shown here is derived from an EMBL/GenBank/DDBJ whole genome shotgun (WGS) entry which is preliminary data.</text>
</comment>
<dbReference type="AlphaFoldDB" id="A4C356"/>
<dbReference type="RefSeq" id="WP_004569878.1">
    <property type="nucleotide sequence ID" value="NZ_CH724148.1"/>
</dbReference>
<gene>
    <name evidence="2" type="ORF">PI23P_06286</name>
</gene>
<keyword evidence="3" id="KW-1185">Reference proteome</keyword>